<evidence type="ECO:0000256" key="1">
    <source>
        <dbReference type="ARBA" id="ARBA00008894"/>
    </source>
</evidence>
<dbReference type="PRINTS" id="PR00364">
    <property type="entry name" value="DISEASERSIST"/>
</dbReference>
<protein>
    <submittedName>
        <fullName evidence="8">Uncharacterized protein</fullName>
    </submittedName>
</protein>
<dbReference type="InterPro" id="IPR044974">
    <property type="entry name" value="Disease_R_plants"/>
</dbReference>
<dbReference type="InterPro" id="IPR041118">
    <property type="entry name" value="Rx_N"/>
</dbReference>
<dbReference type="Pfam" id="PF00931">
    <property type="entry name" value="NB-ARC"/>
    <property type="match status" value="2"/>
</dbReference>
<dbReference type="SUPFAM" id="SSF52540">
    <property type="entry name" value="P-loop containing nucleoside triphosphate hydrolases"/>
    <property type="match status" value="2"/>
</dbReference>
<dbReference type="InterPro" id="IPR036388">
    <property type="entry name" value="WH-like_DNA-bd_sf"/>
</dbReference>
<name>A0A8T0R417_PANVG</name>
<evidence type="ECO:0000256" key="2">
    <source>
        <dbReference type="ARBA" id="ARBA00022614"/>
    </source>
</evidence>
<keyword evidence="2" id="KW-0433">Leucine-rich repeat</keyword>
<evidence type="ECO:0000256" key="4">
    <source>
        <dbReference type="ARBA" id="ARBA00022741"/>
    </source>
</evidence>
<dbReference type="Pfam" id="PF18052">
    <property type="entry name" value="Rx_N"/>
    <property type="match status" value="1"/>
</dbReference>
<gene>
    <name evidence="8" type="ORF">PVAP13_6NG337300</name>
</gene>
<dbReference type="CDD" id="cd14798">
    <property type="entry name" value="RX-CC_like"/>
    <property type="match status" value="1"/>
</dbReference>
<sequence length="661" mass="74876">MEAAVASVGKAVLNGLLSGAKAAIAEESALTQVAKRDMVFLADELEEMQSTLRDAEEEENYRKVPRSRVRQLRSLAHDVEDCLQEYSVHWEKPSGWRLTRTMLERHRITAEMKGLRARVEDMNQRNLQYQLIHSAGFKPTTTTEQSNIAAAPIFGIYEARDTVKVDLNQLIDKEDKKLRVIAIWGTSGFLGQMSIIRAAYENPYIQRKFSCRAWVRVTQPFNPKGFLQSLVKQFQSATGIDALLDGDKTWQELVHEFNGYVNEKSYLVVLNGLSTIEEWDEIKKSFPNNMKGSRIIVCTSEVEIASLCAGQDSVVSELKQLSAGHTIYAFYQKDYNSIMKGHLTRIETVVIRSTSLISRENETSDLVKLISDPNNQGLQVISVWGMGGVGKTTLVKDVYQSPGLINMFDKHAYVTVTRPFNPMELLRSLIMQLKEGIYFGVASRQLAIMGSHELREELDMLVGGKSCLIVLDDLSSTAEWDMLMSIVPIIQNNSRIIITTRHKYIARHCSQKEEYVYGLGGLQDSDALVLFTLKVFGCISTYEIDRSPEFTDEAALILRRCYGLPLAIVTIGSLLAFRPKTGMEWRKLNECISAEVEMNPEISAIRTVLDKSYDGLPYHMRTCFLYLSIFPEDHKVRRNVWFNGGLQKVTQRRFMAGPQKK</sequence>
<keyword evidence="5" id="KW-0611">Plant defense</keyword>
<dbReference type="PANTHER" id="PTHR23155">
    <property type="entry name" value="DISEASE RESISTANCE PROTEIN RP"/>
    <property type="match status" value="1"/>
</dbReference>
<dbReference type="GO" id="GO:0098542">
    <property type="term" value="P:defense response to other organism"/>
    <property type="evidence" value="ECO:0007669"/>
    <property type="project" value="TreeGrafter"/>
</dbReference>
<dbReference type="AlphaFoldDB" id="A0A8T0R417"/>
<evidence type="ECO:0000256" key="5">
    <source>
        <dbReference type="ARBA" id="ARBA00022821"/>
    </source>
</evidence>
<feature type="domain" description="NB-ARC" evidence="6">
    <location>
        <begin position="168"/>
        <end position="323"/>
    </location>
</feature>
<dbReference type="InterPro" id="IPR027417">
    <property type="entry name" value="P-loop_NTPase"/>
</dbReference>
<keyword evidence="9" id="KW-1185">Reference proteome</keyword>
<dbReference type="Gene3D" id="1.10.8.430">
    <property type="entry name" value="Helical domain of apoptotic protease-activating factors"/>
    <property type="match status" value="1"/>
</dbReference>
<comment type="caution">
    <text evidence="8">The sequence shown here is derived from an EMBL/GenBank/DDBJ whole genome shotgun (WGS) entry which is preliminary data.</text>
</comment>
<keyword evidence="4" id="KW-0547">Nucleotide-binding</keyword>
<dbReference type="EMBL" id="CM029048">
    <property type="protein sequence ID" value="KAG2580367.1"/>
    <property type="molecule type" value="Genomic_DNA"/>
</dbReference>
<dbReference type="Gene3D" id="1.10.10.10">
    <property type="entry name" value="Winged helix-like DNA-binding domain superfamily/Winged helix DNA-binding domain"/>
    <property type="match status" value="1"/>
</dbReference>
<feature type="domain" description="NB-ARC" evidence="6">
    <location>
        <begin position="375"/>
        <end position="536"/>
    </location>
</feature>
<evidence type="ECO:0000259" key="6">
    <source>
        <dbReference type="Pfam" id="PF00931"/>
    </source>
</evidence>
<evidence type="ECO:0000313" key="8">
    <source>
        <dbReference type="EMBL" id="KAG2580367.1"/>
    </source>
</evidence>
<comment type="similarity">
    <text evidence="1">Belongs to the disease resistance NB-LRR family.</text>
</comment>
<organism evidence="8 9">
    <name type="scientific">Panicum virgatum</name>
    <name type="common">Blackwell switchgrass</name>
    <dbReference type="NCBI Taxonomy" id="38727"/>
    <lineage>
        <taxon>Eukaryota</taxon>
        <taxon>Viridiplantae</taxon>
        <taxon>Streptophyta</taxon>
        <taxon>Embryophyta</taxon>
        <taxon>Tracheophyta</taxon>
        <taxon>Spermatophyta</taxon>
        <taxon>Magnoliopsida</taxon>
        <taxon>Liliopsida</taxon>
        <taxon>Poales</taxon>
        <taxon>Poaceae</taxon>
        <taxon>PACMAD clade</taxon>
        <taxon>Panicoideae</taxon>
        <taxon>Panicodae</taxon>
        <taxon>Paniceae</taxon>
        <taxon>Panicinae</taxon>
        <taxon>Panicum</taxon>
        <taxon>Panicum sect. Hiantes</taxon>
    </lineage>
</organism>
<accession>A0A8T0R417</accession>
<dbReference type="Gene3D" id="3.40.50.300">
    <property type="entry name" value="P-loop containing nucleotide triphosphate hydrolases"/>
    <property type="match status" value="2"/>
</dbReference>
<feature type="domain" description="Disease resistance N-terminal" evidence="7">
    <location>
        <begin position="13"/>
        <end position="94"/>
    </location>
</feature>
<dbReference type="GO" id="GO:0043531">
    <property type="term" value="F:ADP binding"/>
    <property type="evidence" value="ECO:0007669"/>
    <property type="project" value="InterPro"/>
</dbReference>
<keyword evidence="3" id="KW-0677">Repeat</keyword>
<dbReference type="InterPro" id="IPR038005">
    <property type="entry name" value="RX-like_CC"/>
</dbReference>
<evidence type="ECO:0000256" key="3">
    <source>
        <dbReference type="ARBA" id="ARBA00022737"/>
    </source>
</evidence>
<dbReference type="Gene3D" id="1.20.5.4130">
    <property type="match status" value="1"/>
</dbReference>
<reference evidence="8" key="1">
    <citation type="submission" date="2020-05" db="EMBL/GenBank/DDBJ databases">
        <title>WGS assembly of Panicum virgatum.</title>
        <authorList>
            <person name="Lovell J.T."/>
            <person name="Jenkins J."/>
            <person name="Shu S."/>
            <person name="Juenger T.E."/>
            <person name="Schmutz J."/>
        </authorList>
    </citation>
    <scope>NUCLEOTIDE SEQUENCE</scope>
    <source>
        <strain evidence="8">AP13</strain>
    </source>
</reference>
<evidence type="ECO:0000259" key="7">
    <source>
        <dbReference type="Pfam" id="PF18052"/>
    </source>
</evidence>
<dbReference type="Proteomes" id="UP000823388">
    <property type="component" value="Chromosome 6N"/>
</dbReference>
<dbReference type="PANTHER" id="PTHR23155:SF1114">
    <property type="entry name" value="OS02G0475500 PROTEIN"/>
    <property type="match status" value="1"/>
</dbReference>
<proteinExistence type="inferred from homology"/>
<dbReference type="InterPro" id="IPR002182">
    <property type="entry name" value="NB-ARC"/>
</dbReference>
<dbReference type="InterPro" id="IPR042197">
    <property type="entry name" value="Apaf_helical"/>
</dbReference>
<evidence type="ECO:0000313" key="9">
    <source>
        <dbReference type="Proteomes" id="UP000823388"/>
    </source>
</evidence>